<feature type="region of interest" description="Disordered" evidence="1">
    <location>
        <begin position="7"/>
        <end position="64"/>
    </location>
</feature>
<protein>
    <submittedName>
        <fullName evidence="2">Uncharacterized protein</fullName>
    </submittedName>
</protein>
<comment type="caution">
    <text evidence="2">The sequence shown here is derived from an EMBL/GenBank/DDBJ whole genome shotgun (WGS) entry which is preliminary data.</text>
</comment>
<organism evidence="2 3">
    <name type="scientific">Durusdinium trenchii</name>
    <dbReference type="NCBI Taxonomy" id="1381693"/>
    <lineage>
        <taxon>Eukaryota</taxon>
        <taxon>Sar</taxon>
        <taxon>Alveolata</taxon>
        <taxon>Dinophyceae</taxon>
        <taxon>Suessiales</taxon>
        <taxon>Symbiodiniaceae</taxon>
        <taxon>Durusdinium</taxon>
    </lineage>
</organism>
<proteinExistence type="predicted"/>
<name>A0ABP0HX16_9DINO</name>
<reference evidence="2 3" key="1">
    <citation type="submission" date="2024-02" db="EMBL/GenBank/DDBJ databases">
        <authorList>
            <person name="Chen Y."/>
            <person name="Shah S."/>
            <person name="Dougan E. K."/>
            <person name="Thang M."/>
            <person name="Chan C."/>
        </authorList>
    </citation>
    <scope>NUCLEOTIDE SEQUENCE [LARGE SCALE GENOMIC DNA]</scope>
</reference>
<dbReference type="Proteomes" id="UP001642484">
    <property type="component" value="Unassembled WGS sequence"/>
</dbReference>
<evidence type="ECO:0000313" key="3">
    <source>
        <dbReference type="Proteomes" id="UP001642484"/>
    </source>
</evidence>
<feature type="non-terminal residue" evidence="2">
    <location>
        <position position="131"/>
    </location>
</feature>
<sequence length="131" mass="13893">MSLLSFFSSQGSAPASAPPAPTETAPVSEGVSGPGGPSGPGGGPCGSMSSAHSGGLDDQDSPQALDQWRMMVESGFITEHVQVQISKLLDLRMPQIFNRVHLGTCRYAVYRPSLLGWRPLLVGWRPSLLSW</sequence>
<feature type="compositionally biased region" description="Low complexity" evidence="1">
    <location>
        <begin position="22"/>
        <end position="31"/>
    </location>
</feature>
<evidence type="ECO:0000256" key="1">
    <source>
        <dbReference type="SAM" id="MobiDB-lite"/>
    </source>
</evidence>
<accession>A0ABP0HX16</accession>
<feature type="compositionally biased region" description="Gly residues" evidence="1">
    <location>
        <begin position="32"/>
        <end position="45"/>
    </location>
</feature>
<keyword evidence="3" id="KW-1185">Reference proteome</keyword>
<evidence type="ECO:0000313" key="2">
    <source>
        <dbReference type="EMBL" id="CAK8994233.1"/>
    </source>
</evidence>
<dbReference type="EMBL" id="CAXAMN010001419">
    <property type="protein sequence ID" value="CAK8994233.1"/>
    <property type="molecule type" value="Genomic_DNA"/>
</dbReference>
<gene>
    <name evidence="2" type="ORF">CCMP2556_LOCUS3558</name>
</gene>